<protein>
    <recommendedName>
        <fullName evidence="9">mRNA export factor GLE1</fullName>
    </recommendedName>
    <alternativeName>
        <fullName evidence="10">Nucleoporin GLE1</fullName>
    </alternativeName>
</protein>
<dbReference type="EMBL" id="MU150349">
    <property type="protein sequence ID" value="KAF9458130.1"/>
    <property type="molecule type" value="Genomic_DNA"/>
</dbReference>
<dbReference type="InterPro" id="IPR038506">
    <property type="entry name" value="GLE1-like_sf"/>
</dbReference>
<keyword evidence="6" id="KW-0811">Translocation</keyword>
<dbReference type="PANTHER" id="PTHR12960:SF0">
    <property type="entry name" value="MRNA EXPORT FACTOR GLE1"/>
    <property type="match status" value="1"/>
</dbReference>
<evidence type="ECO:0000256" key="4">
    <source>
        <dbReference type="ARBA" id="ARBA00022816"/>
    </source>
</evidence>
<feature type="compositionally biased region" description="Basic and acidic residues" evidence="11">
    <location>
        <begin position="232"/>
        <end position="293"/>
    </location>
</feature>
<evidence type="ECO:0000256" key="1">
    <source>
        <dbReference type="ARBA" id="ARBA00004567"/>
    </source>
</evidence>
<accession>A0A9P5XWK2</accession>
<dbReference type="GO" id="GO:0005543">
    <property type="term" value="F:phospholipid binding"/>
    <property type="evidence" value="ECO:0007669"/>
    <property type="project" value="TreeGrafter"/>
</dbReference>
<dbReference type="GO" id="GO:0000822">
    <property type="term" value="F:inositol hexakisphosphate binding"/>
    <property type="evidence" value="ECO:0007669"/>
    <property type="project" value="TreeGrafter"/>
</dbReference>
<evidence type="ECO:0000256" key="10">
    <source>
        <dbReference type="ARBA" id="ARBA00029983"/>
    </source>
</evidence>
<evidence type="ECO:0000256" key="9">
    <source>
        <dbReference type="ARBA" id="ARBA00026227"/>
    </source>
</evidence>
<keyword evidence="7" id="KW-0906">Nuclear pore complex</keyword>
<proteinExistence type="inferred from homology"/>
<dbReference type="Gene3D" id="1.25.40.510">
    <property type="entry name" value="GLE1-like"/>
    <property type="match status" value="1"/>
</dbReference>
<dbReference type="AlphaFoldDB" id="A0A9P5XWK2"/>
<dbReference type="InterPro" id="IPR012476">
    <property type="entry name" value="GLE1"/>
</dbReference>
<feature type="region of interest" description="Disordered" evidence="11">
    <location>
        <begin position="232"/>
        <end position="294"/>
    </location>
</feature>
<evidence type="ECO:0000256" key="3">
    <source>
        <dbReference type="ARBA" id="ARBA00022448"/>
    </source>
</evidence>
<keyword evidence="3" id="KW-0813">Transport</keyword>
<dbReference type="GO" id="GO:0031369">
    <property type="term" value="F:translation initiation factor binding"/>
    <property type="evidence" value="ECO:0007669"/>
    <property type="project" value="TreeGrafter"/>
</dbReference>
<evidence type="ECO:0000256" key="11">
    <source>
        <dbReference type="SAM" id="MobiDB-lite"/>
    </source>
</evidence>
<dbReference type="GO" id="GO:0015031">
    <property type="term" value="P:protein transport"/>
    <property type="evidence" value="ECO:0007669"/>
    <property type="project" value="UniProtKB-KW"/>
</dbReference>
<dbReference type="OrthoDB" id="420884at2759"/>
<evidence type="ECO:0000313" key="13">
    <source>
        <dbReference type="Proteomes" id="UP000807353"/>
    </source>
</evidence>
<evidence type="ECO:0000256" key="6">
    <source>
        <dbReference type="ARBA" id="ARBA00023010"/>
    </source>
</evidence>
<comment type="caution">
    <text evidence="12">The sequence shown here is derived from an EMBL/GenBank/DDBJ whole genome shotgun (WGS) entry which is preliminary data.</text>
</comment>
<evidence type="ECO:0000313" key="12">
    <source>
        <dbReference type="EMBL" id="KAF9458130.1"/>
    </source>
</evidence>
<comment type="subcellular location">
    <subcellularLocation>
        <location evidence="1">Nucleus</location>
        <location evidence="1">Nuclear pore complex</location>
    </subcellularLocation>
</comment>
<dbReference type="GO" id="GO:0005737">
    <property type="term" value="C:cytoplasm"/>
    <property type="evidence" value="ECO:0007669"/>
    <property type="project" value="TreeGrafter"/>
</dbReference>
<keyword evidence="8" id="KW-0539">Nucleus</keyword>
<dbReference type="PANTHER" id="PTHR12960">
    <property type="entry name" value="GLE-1-RELATED"/>
    <property type="match status" value="1"/>
</dbReference>
<reference evidence="12" key="1">
    <citation type="submission" date="2020-11" db="EMBL/GenBank/DDBJ databases">
        <authorList>
            <consortium name="DOE Joint Genome Institute"/>
            <person name="Ahrendt S."/>
            <person name="Riley R."/>
            <person name="Andreopoulos W."/>
            <person name="Labutti K."/>
            <person name="Pangilinan J."/>
            <person name="Ruiz-Duenas F.J."/>
            <person name="Barrasa J.M."/>
            <person name="Sanchez-Garcia M."/>
            <person name="Camarero S."/>
            <person name="Miyauchi S."/>
            <person name="Serrano A."/>
            <person name="Linde D."/>
            <person name="Babiker R."/>
            <person name="Drula E."/>
            <person name="Ayuso-Fernandez I."/>
            <person name="Pacheco R."/>
            <person name="Padilla G."/>
            <person name="Ferreira P."/>
            <person name="Barriuso J."/>
            <person name="Kellner H."/>
            <person name="Castanera R."/>
            <person name="Alfaro M."/>
            <person name="Ramirez L."/>
            <person name="Pisabarro A.G."/>
            <person name="Kuo A."/>
            <person name="Tritt A."/>
            <person name="Lipzen A."/>
            <person name="He G."/>
            <person name="Yan M."/>
            <person name="Ng V."/>
            <person name="Cullen D."/>
            <person name="Martin F."/>
            <person name="Rosso M.-N."/>
            <person name="Henrissat B."/>
            <person name="Hibbett D."/>
            <person name="Martinez A.T."/>
            <person name="Grigoriev I.V."/>
        </authorList>
    </citation>
    <scope>NUCLEOTIDE SEQUENCE</scope>
    <source>
        <strain evidence="12">CBS 247.69</strain>
    </source>
</reference>
<feature type="compositionally biased region" description="Low complexity" evidence="11">
    <location>
        <begin position="38"/>
        <end position="76"/>
    </location>
</feature>
<dbReference type="GO" id="GO:0044614">
    <property type="term" value="C:nuclear pore cytoplasmic filaments"/>
    <property type="evidence" value="ECO:0007669"/>
    <property type="project" value="TreeGrafter"/>
</dbReference>
<dbReference type="Proteomes" id="UP000807353">
    <property type="component" value="Unassembled WGS sequence"/>
</dbReference>
<dbReference type="Pfam" id="PF07817">
    <property type="entry name" value="GLE1"/>
    <property type="match status" value="1"/>
</dbReference>
<evidence type="ECO:0000256" key="7">
    <source>
        <dbReference type="ARBA" id="ARBA00023132"/>
    </source>
</evidence>
<evidence type="ECO:0000256" key="8">
    <source>
        <dbReference type="ARBA" id="ARBA00023242"/>
    </source>
</evidence>
<gene>
    <name evidence="12" type="ORF">BDZ94DRAFT_1226859</name>
</gene>
<organism evidence="12 13">
    <name type="scientific">Collybia nuda</name>
    <dbReference type="NCBI Taxonomy" id="64659"/>
    <lineage>
        <taxon>Eukaryota</taxon>
        <taxon>Fungi</taxon>
        <taxon>Dikarya</taxon>
        <taxon>Basidiomycota</taxon>
        <taxon>Agaricomycotina</taxon>
        <taxon>Agaricomycetes</taxon>
        <taxon>Agaricomycetidae</taxon>
        <taxon>Agaricales</taxon>
        <taxon>Tricholomatineae</taxon>
        <taxon>Clitocybaceae</taxon>
        <taxon>Collybia</taxon>
    </lineage>
</organism>
<keyword evidence="5" id="KW-0653">Protein transport</keyword>
<name>A0A9P5XWK2_9AGAR</name>
<keyword evidence="4" id="KW-0509">mRNA transport</keyword>
<dbReference type="GO" id="GO:0016973">
    <property type="term" value="P:poly(A)+ mRNA export from nucleus"/>
    <property type="evidence" value="ECO:0007669"/>
    <property type="project" value="InterPro"/>
</dbReference>
<evidence type="ECO:0000256" key="5">
    <source>
        <dbReference type="ARBA" id="ARBA00022927"/>
    </source>
</evidence>
<sequence>MRFSAPRSLSPSPVRGKVRSRSTFGLQSGSEDSDYDSDSNSNSYSSSDSDSACSPSSGASTSASSSTDSFCYASDSDVPIPPPNPRRRSQNPAEQQYIEETVAAIRLRTRHNDPYEEWEKQTRKDAFRTARKELSATQIRLRDQKASTRGREQQRLAAIHAQQMAEVQAQLEVMRLKQQKDESSLREAWKVRDKKVWDRIESVIKVEEDKVKARLEQERKLREEEERVKNEAELKRKLAEEKKRQEEEERQRKEQEERILKAEEQKREEEDERQRLEDERIRTERLQSEEAQRQKLGITTSDEDWKQARANLRRLKTDTMQVIKSDKAAKSEWGTYRRKITPKIGQITNDSRAINDIFDQLILILHPTDRPPHHEKIYTALLYSLAKAILLQAETEVTAEKRSAIPLAQVAFKLLEKLDGFAEIFFAKLTQRVGGWPIPAVIPTTDHDGTQWGADGDRIKAMGYRKSQIGEGLETTGEYTARISGIMRLYFHILKIEPTYRPLHPMFQLPRYWVWVSRLMDERGLLETAIAPHLLYTALDVLGSHARELWGHQWNKMLELIYEGVTVGFGNGRQIGGQSPEGTGARLRVQFEVERIVVGHA</sequence>
<keyword evidence="13" id="KW-1185">Reference proteome</keyword>
<comment type="similarity">
    <text evidence="2">Belongs to the GLE1 family.</text>
</comment>
<feature type="region of interest" description="Disordered" evidence="11">
    <location>
        <begin position="1"/>
        <end position="96"/>
    </location>
</feature>
<evidence type="ECO:0000256" key="2">
    <source>
        <dbReference type="ARBA" id="ARBA00011056"/>
    </source>
</evidence>